<dbReference type="AlphaFoldDB" id="A0A423TMP6"/>
<gene>
    <name evidence="2" type="ORF">C7M84_003626</name>
</gene>
<protein>
    <submittedName>
        <fullName evidence="2">Uncharacterized protein</fullName>
    </submittedName>
</protein>
<proteinExistence type="predicted"/>
<reference evidence="2 3" key="2">
    <citation type="submission" date="2019-01" db="EMBL/GenBank/DDBJ databases">
        <title>The decoding of complex shrimp genome reveals the adaptation for benthos swimmer, frequently molting mechanism and breeding impact on genome.</title>
        <authorList>
            <person name="Sun Y."/>
            <person name="Gao Y."/>
            <person name="Yu Y."/>
        </authorList>
    </citation>
    <scope>NUCLEOTIDE SEQUENCE [LARGE SCALE GENOMIC DNA]</scope>
    <source>
        <tissue evidence="2">Muscle</tissue>
    </source>
</reference>
<name>A0A423TMP6_PENVA</name>
<evidence type="ECO:0000313" key="2">
    <source>
        <dbReference type="EMBL" id="ROT77707.1"/>
    </source>
</evidence>
<sequence>MTNYLFPTNSLHPIPQRPGKVGGVLVGGLASPRVISPVVGVTSPRLPSATPSHDSVLGFGNHADCKPEDGLSTCSSGSSSSSGCQVPGPDIPGAFHLDRLASLADSLLVTSRNVSRSSGFESGSYHGKVTSATSLTDLVTLTSPEHTRSSLHHGKKFSCSTGNLTSLCPAPAASSPTSKYAPYRVSDISSLLASPGSKVMMAGRGGEVILGTPVRERRSSHQMFLTDSIEETEEETYSVQDLDVSPLAKDSRATPARQAPEPPCGSQATQTSIRVSACTQTNGESARDQTLEVFPAAADQGESSA</sequence>
<accession>A0A423TMP6</accession>
<evidence type="ECO:0000256" key="1">
    <source>
        <dbReference type="SAM" id="MobiDB-lite"/>
    </source>
</evidence>
<comment type="caution">
    <text evidence="2">The sequence shown here is derived from an EMBL/GenBank/DDBJ whole genome shotgun (WGS) entry which is preliminary data.</text>
</comment>
<feature type="region of interest" description="Disordered" evidence="1">
    <location>
        <begin position="244"/>
        <end position="305"/>
    </location>
</feature>
<organism evidence="2 3">
    <name type="scientific">Penaeus vannamei</name>
    <name type="common">Whiteleg shrimp</name>
    <name type="synonym">Litopenaeus vannamei</name>
    <dbReference type="NCBI Taxonomy" id="6689"/>
    <lineage>
        <taxon>Eukaryota</taxon>
        <taxon>Metazoa</taxon>
        <taxon>Ecdysozoa</taxon>
        <taxon>Arthropoda</taxon>
        <taxon>Crustacea</taxon>
        <taxon>Multicrustacea</taxon>
        <taxon>Malacostraca</taxon>
        <taxon>Eumalacostraca</taxon>
        <taxon>Eucarida</taxon>
        <taxon>Decapoda</taxon>
        <taxon>Dendrobranchiata</taxon>
        <taxon>Penaeoidea</taxon>
        <taxon>Penaeidae</taxon>
        <taxon>Penaeus</taxon>
    </lineage>
</organism>
<evidence type="ECO:0000313" key="3">
    <source>
        <dbReference type="Proteomes" id="UP000283509"/>
    </source>
</evidence>
<dbReference type="EMBL" id="QCYY01001492">
    <property type="protein sequence ID" value="ROT77707.1"/>
    <property type="molecule type" value="Genomic_DNA"/>
</dbReference>
<dbReference type="OrthoDB" id="6361196at2759"/>
<keyword evidence="3" id="KW-1185">Reference proteome</keyword>
<dbReference type="Proteomes" id="UP000283509">
    <property type="component" value="Unassembled WGS sequence"/>
</dbReference>
<reference evidence="2 3" key="1">
    <citation type="submission" date="2018-04" db="EMBL/GenBank/DDBJ databases">
        <authorList>
            <person name="Zhang X."/>
            <person name="Yuan J."/>
            <person name="Li F."/>
            <person name="Xiang J."/>
        </authorList>
    </citation>
    <scope>NUCLEOTIDE SEQUENCE [LARGE SCALE GENOMIC DNA]</scope>
    <source>
        <tissue evidence="2">Muscle</tissue>
    </source>
</reference>
<feature type="compositionally biased region" description="Polar residues" evidence="1">
    <location>
        <begin position="266"/>
        <end position="284"/>
    </location>
</feature>